<evidence type="ECO:0000256" key="3">
    <source>
        <dbReference type="ARBA" id="ARBA00022840"/>
    </source>
</evidence>
<evidence type="ECO:0000313" key="6">
    <source>
        <dbReference type="Proteomes" id="UP000533598"/>
    </source>
</evidence>
<evidence type="ECO:0000259" key="4">
    <source>
        <dbReference type="PROSITE" id="PS50893"/>
    </source>
</evidence>
<name>A0A7W7FTC1_9PSEU</name>
<keyword evidence="3 5" id="KW-0067">ATP-binding</keyword>
<dbReference type="PANTHER" id="PTHR19211:SF14">
    <property type="entry name" value="ATP-BINDING CASSETTE SUB-FAMILY F MEMBER 1"/>
    <property type="match status" value="1"/>
</dbReference>
<dbReference type="PROSITE" id="PS00211">
    <property type="entry name" value="ABC_TRANSPORTER_1"/>
    <property type="match status" value="1"/>
</dbReference>
<keyword evidence="1" id="KW-0677">Repeat</keyword>
<dbReference type="GO" id="GO:0005524">
    <property type="term" value="F:ATP binding"/>
    <property type="evidence" value="ECO:0007669"/>
    <property type="project" value="UniProtKB-KW"/>
</dbReference>
<keyword evidence="2" id="KW-0547">Nucleotide-binding</keyword>
<dbReference type="CDD" id="cd03221">
    <property type="entry name" value="ABCF_EF-3"/>
    <property type="match status" value="1"/>
</dbReference>
<dbReference type="Pfam" id="PF00005">
    <property type="entry name" value="ABC_tran"/>
    <property type="match status" value="2"/>
</dbReference>
<dbReference type="EMBL" id="JACHMH010000001">
    <property type="protein sequence ID" value="MBB4676850.1"/>
    <property type="molecule type" value="Genomic_DNA"/>
</dbReference>
<reference evidence="5 6" key="1">
    <citation type="submission" date="2020-08" db="EMBL/GenBank/DDBJ databases">
        <title>Sequencing the genomes of 1000 actinobacteria strains.</title>
        <authorList>
            <person name="Klenk H.-P."/>
        </authorList>
    </citation>
    <scope>NUCLEOTIDE SEQUENCE [LARGE SCALE GENOMIC DNA]</scope>
    <source>
        <strain evidence="5 6">DSM 44230</strain>
    </source>
</reference>
<organism evidence="5 6">
    <name type="scientific">Crossiella cryophila</name>
    <dbReference type="NCBI Taxonomy" id="43355"/>
    <lineage>
        <taxon>Bacteria</taxon>
        <taxon>Bacillati</taxon>
        <taxon>Actinomycetota</taxon>
        <taxon>Actinomycetes</taxon>
        <taxon>Pseudonocardiales</taxon>
        <taxon>Pseudonocardiaceae</taxon>
        <taxon>Crossiella</taxon>
    </lineage>
</organism>
<dbReference type="InterPro" id="IPR017871">
    <property type="entry name" value="ABC_transporter-like_CS"/>
</dbReference>
<comment type="caution">
    <text evidence="5">The sequence shown here is derived from an EMBL/GenBank/DDBJ whole genome shotgun (WGS) entry which is preliminary data.</text>
</comment>
<keyword evidence="6" id="KW-1185">Reference proteome</keyword>
<dbReference type="Gene3D" id="3.40.50.300">
    <property type="entry name" value="P-loop containing nucleotide triphosphate hydrolases"/>
    <property type="match status" value="2"/>
</dbReference>
<dbReference type="PROSITE" id="PS50893">
    <property type="entry name" value="ABC_TRANSPORTER_2"/>
    <property type="match status" value="2"/>
</dbReference>
<feature type="domain" description="ABC transporter" evidence="4">
    <location>
        <begin position="7"/>
        <end position="255"/>
    </location>
</feature>
<gene>
    <name evidence="5" type="ORF">HNR67_002968</name>
</gene>
<dbReference type="Proteomes" id="UP000533598">
    <property type="component" value="Unassembled WGS sequence"/>
</dbReference>
<dbReference type="RefSeq" id="WP_185002634.1">
    <property type="nucleotide sequence ID" value="NZ_BAAAUI010000012.1"/>
</dbReference>
<dbReference type="NCBIfam" id="NF000355">
    <property type="entry name" value="ribo_prot_ABC_F"/>
    <property type="match status" value="1"/>
</dbReference>
<dbReference type="FunFam" id="3.40.50.300:FF:000011">
    <property type="entry name" value="Putative ABC transporter ATP-binding component"/>
    <property type="match status" value="1"/>
</dbReference>
<dbReference type="InterPro" id="IPR027417">
    <property type="entry name" value="P-loop_NTPase"/>
</dbReference>
<dbReference type="SMART" id="SM00382">
    <property type="entry name" value="AAA"/>
    <property type="match status" value="2"/>
</dbReference>
<dbReference type="SUPFAM" id="SSF52540">
    <property type="entry name" value="P-loop containing nucleoside triphosphate hydrolases"/>
    <property type="match status" value="2"/>
</dbReference>
<accession>A0A7W7FTC1</accession>
<evidence type="ECO:0000256" key="1">
    <source>
        <dbReference type="ARBA" id="ARBA00022737"/>
    </source>
</evidence>
<dbReference type="GO" id="GO:0016887">
    <property type="term" value="F:ATP hydrolysis activity"/>
    <property type="evidence" value="ECO:0007669"/>
    <property type="project" value="InterPro"/>
</dbReference>
<protein>
    <submittedName>
        <fullName evidence="5">Macrolide transport system ATP-binding/permease protein</fullName>
    </submittedName>
</protein>
<proteinExistence type="predicted"/>
<dbReference type="InterPro" id="IPR050611">
    <property type="entry name" value="ABCF"/>
</dbReference>
<dbReference type="PANTHER" id="PTHR19211">
    <property type="entry name" value="ATP-BINDING TRANSPORT PROTEIN-RELATED"/>
    <property type="match status" value="1"/>
</dbReference>
<feature type="domain" description="ABC transporter" evidence="4">
    <location>
        <begin position="341"/>
        <end position="539"/>
    </location>
</feature>
<dbReference type="InterPro" id="IPR003439">
    <property type="entry name" value="ABC_transporter-like_ATP-bd"/>
</dbReference>
<evidence type="ECO:0000256" key="2">
    <source>
        <dbReference type="ARBA" id="ARBA00022741"/>
    </source>
</evidence>
<dbReference type="AlphaFoldDB" id="A0A7W7FTC1"/>
<evidence type="ECO:0000313" key="5">
    <source>
        <dbReference type="EMBL" id="MBB4676850.1"/>
    </source>
</evidence>
<sequence>MTNTTQLTARRLRKSYGERLLLDDVSFSIRPGERAGIVGENGAGKSTLLRLLAGLETPDDGEVIAQANGIGHLAQVTALPPEATVTAAIDAALAELRAMESRLRELETDLGASAALAEYGDLLTAFELRGGYESDARVDKAIHHLGLAHLDRHRTLGSLSGGELARLGLACLLAAAPELMLLDEPTNHLDDQALDWLEDQLRTHPGTIVLVSHDRVFLDRVATVILEVDADQAKVTRYGQDYSGYLAERAAARRRWEQDFATWCEDIRQLTVSATVTAHRVAPGRAIKDGNKMAYDRDAGRVQSSISSRVRNAQERLRRLQETPVPRPPDPLTFTTALTGGTTGDLLTLQGIRVANRLHIDTLTIAAQDRLLIHGPNGAGKSTLLRILAADLTPDAGQVHRKGRIGYLPQEIPTPHPHATLLAAYAQGRPGLPEDHTNPLLTLGLFRPQDLHVPVGALSTGQRRRLALSRLLTQPWDLLLLDEPTNHLALSLVEDLEQALSQFPGAVVIVSHDRRLRANFTGTQRELIAGRLTAGGSAD</sequence>
<dbReference type="InterPro" id="IPR003593">
    <property type="entry name" value="AAA+_ATPase"/>
</dbReference>